<dbReference type="PROSITE" id="PS50011">
    <property type="entry name" value="PROTEIN_KINASE_DOM"/>
    <property type="match status" value="1"/>
</dbReference>
<feature type="domain" description="PASTA" evidence="13">
    <location>
        <begin position="515"/>
        <end position="584"/>
    </location>
</feature>
<dbReference type="CDD" id="cd14014">
    <property type="entry name" value="STKc_PknB_like"/>
    <property type="match status" value="1"/>
</dbReference>
<feature type="domain" description="PASTA" evidence="13">
    <location>
        <begin position="448"/>
        <end position="514"/>
    </location>
</feature>
<reference evidence="14" key="1">
    <citation type="submission" date="2020-10" db="EMBL/GenBank/DDBJ databases">
        <authorList>
            <person name="Gilroy R."/>
        </authorList>
    </citation>
    <scope>NUCLEOTIDE SEQUENCE</scope>
    <source>
        <strain evidence="14">ChiSjej1B19-7085</strain>
    </source>
</reference>
<evidence type="ECO:0000256" key="4">
    <source>
        <dbReference type="ARBA" id="ARBA00022741"/>
    </source>
</evidence>
<dbReference type="InterPro" id="IPR017441">
    <property type="entry name" value="Protein_kinase_ATP_BS"/>
</dbReference>
<evidence type="ECO:0000313" key="14">
    <source>
        <dbReference type="EMBL" id="HIR57527.1"/>
    </source>
</evidence>
<dbReference type="FunFam" id="3.30.200.20:FF:000035">
    <property type="entry name" value="Serine/threonine protein kinase Stk1"/>
    <property type="match status" value="1"/>
</dbReference>
<dbReference type="PANTHER" id="PTHR43289">
    <property type="entry name" value="MITOGEN-ACTIVATED PROTEIN KINASE KINASE KINASE 20-RELATED"/>
    <property type="match status" value="1"/>
</dbReference>
<evidence type="ECO:0000256" key="6">
    <source>
        <dbReference type="ARBA" id="ARBA00022840"/>
    </source>
</evidence>
<keyword evidence="11" id="KW-1133">Transmembrane helix</keyword>
<dbReference type="Gene3D" id="3.30.10.20">
    <property type="match status" value="3"/>
</dbReference>
<feature type="domain" description="PASTA" evidence="13">
    <location>
        <begin position="381"/>
        <end position="447"/>
    </location>
</feature>
<feature type="domain" description="Protein kinase" evidence="12">
    <location>
        <begin position="13"/>
        <end position="273"/>
    </location>
</feature>
<dbReference type="NCBIfam" id="NF033483">
    <property type="entry name" value="PknB_PASTA_kin"/>
    <property type="match status" value="1"/>
</dbReference>
<keyword evidence="5 14" id="KW-0418">Kinase</keyword>
<comment type="caution">
    <text evidence="14">The sequence shown here is derived from an EMBL/GenBank/DDBJ whole genome shotgun (WGS) entry which is preliminary data.</text>
</comment>
<evidence type="ECO:0000256" key="10">
    <source>
        <dbReference type="SAM" id="MobiDB-lite"/>
    </source>
</evidence>
<dbReference type="PANTHER" id="PTHR43289:SF34">
    <property type="entry name" value="SERINE_THREONINE-PROTEIN KINASE YBDM-RELATED"/>
    <property type="match status" value="1"/>
</dbReference>
<accession>A0A9D1DRF7</accession>
<dbReference type="EC" id="2.7.11.1" evidence="1"/>
<dbReference type="EMBL" id="DVHF01000086">
    <property type="protein sequence ID" value="HIR57527.1"/>
    <property type="molecule type" value="Genomic_DNA"/>
</dbReference>
<feature type="compositionally biased region" description="Gly residues" evidence="10">
    <location>
        <begin position="695"/>
        <end position="708"/>
    </location>
</feature>
<keyword evidence="3" id="KW-0808">Transferase</keyword>
<dbReference type="Proteomes" id="UP000886785">
    <property type="component" value="Unassembled WGS sequence"/>
</dbReference>
<evidence type="ECO:0000259" key="12">
    <source>
        <dbReference type="PROSITE" id="PS50011"/>
    </source>
</evidence>
<keyword evidence="4 9" id="KW-0547">Nucleotide-binding</keyword>
<organism evidence="14 15">
    <name type="scientific">Candidatus Gallacutalibacter pullicola</name>
    <dbReference type="NCBI Taxonomy" id="2840830"/>
    <lineage>
        <taxon>Bacteria</taxon>
        <taxon>Bacillati</taxon>
        <taxon>Bacillota</taxon>
        <taxon>Clostridia</taxon>
        <taxon>Eubacteriales</taxon>
        <taxon>Candidatus Gallacutalibacter</taxon>
    </lineage>
</organism>
<feature type="transmembrane region" description="Helical" evidence="11">
    <location>
        <begin position="350"/>
        <end position="373"/>
    </location>
</feature>
<dbReference type="PROSITE" id="PS51178">
    <property type="entry name" value="PASTA"/>
    <property type="match status" value="3"/>
</dbReference>
<dbReference type="InterPro" id="IPR000719">
    <property type="entry name" value="Prot_kinase_dom"/>
</dbReference>
<dbReference type="SMART" id="SM00220">
    <property type="entry name" value="S_TKc"/>
    <property type="match status" value="1"/>
</dbReference>
<dbReference type="AlphaFoldDB" id="A0A9D1DRF7"/>
<dbReference type="PROSITE" id="PS00108">
    <property type="entry name" value="PROTEIN_KINASE_ST"/>
    <property type="match status" value="1"/>
</dbReference>
<evidence type="ECO:0000256" key="9">
    <source>
        <dbReference type="PROSITE-ProRule" id="PRU10141"/>
    </source>
</evidence>
<evidence type="ECO:0000256" key="7">
    <source>
        <dbReference type="ARBA" id="ARBA00047899"/>
    </source>
</evidence>
<evidence type="ECO:0000259" key="13">
    <source>
        <dbReference type="PROSITE" id="PS51178"/>
    </source>
</evidence>
<dbReference type="Gene3D" id="3.30.200.20">
    <property type="entry name" value="Phosphorylase Kinase, domain 1"/>
    <property type="match status" value="1"/>
</dbReference>
<evidence type="ECO:0000256" key="8">
    <source>
        <dbReference type="ARBA" id="ARBA00048679"/>
    </source>
</evidence>
<sequence length="708" mass="78957">MDKYTGKRLDGRYEIYEIIGVGGMAVVYRAYDTIDDRIVAIKILKDEYLNNQEFIRRFKNESKAIAVLSHPNIVKVYDVSFGDRIQYIVMEYIDGITLKEYLDQQHEVRWKEAIHFTIQILRALQHAHEKGVVHRDIKPQNIMLLQDGTIKVTDFGIARFCRSETRTMTDKAIGSVHYIAPEQARGDVTDEKADIYSVGVMLYEMLTGQLPFDSDNAVSVAIMQLQTDPTPPHEINPSIPEGLEEIVLHAMEKNPAQRYQSAAEMLQDIEQFRRNPSVRFQYRYFVDEKPTKYIDAIDTVRSAEPAPYQPPYQQPYPQQPARRPAPPPEYDDSYDYEDDVRPARQKSPALMIMLGVFLAFVIAAAGFGAVALVRNFLSQDTLEDVPLPNFVGMQISDVENSEEYRNFTFTKEFVNDATQEAGIIVKQNPSGNIRVKENAEIVLTVNNGGQTVNVPNVVGLTEDDAKQRLREYGLTAEVTSIMDDQTAEGYVKECEPAEGAEVQEGSTVRLFVSRGPSTDEVEVPSVIDKSLDAARADIIAAGLTIGDITYRDDSDKAKDTVLETDPLPTVAVAEGTAVNIVVSSGMQSEKTIEVYIELPRGVSQDVTLKAYIDGTLHDTRTVNPSYVNMYQMTFTGTSGQQELTIQLNDQKYKVFTLDFDTGIPTETESYAFELPQQSSSSEPEDNGGDTQTGGLPIGTGGGITNFPG</sequence>
<keyword evidence="11" id="KW-0812">Transmembrane</keyword>
<feature type="region of interest" description="Disordered" evidence="10">
    <location>
        <begin position="304"/>
        <end position="336"/>
    </location>
</feature>
<dbReference type="Gene3D" id="1.10.510.10">
    <property type="entry name" value="Transferase(Phosphotransferase) domain 1"/>
    <property type="match status" value="1"/>
</dbReference>
<feature type="compositionally biased region" description="Pro residues" evidence="10">
    <location>
        <begin position="307"/>
        <end position="328"/>
    </location>
</feature>
<evidence type="ECO:0000256" key="5">
    <source>
        <dbReference type="ARBA" id="ARBA00022777"/>
    </source>
</evidence>
<dbReference type="GO" id="GO:0004674">
    <property type="term" value="F:protein serine/threonine kinase activity"/>
    <property type="evidence" value="ECO:0007669"/>
    <property type="project" value="UniProtKB-KW"/>
</dbReference>
<dbReference type="SUPFAM" id="SSF54184">
    <property type="entry name" value="Penicillin-binding protein 2x (pbp-2x), c-terminal domain"/>
    <property type="match status" value="1"/>
</dbReference>
<dbReference type="PROSITE" id="PS00107">
    <property type="entry name" value="PROTEIN_KINASE_ATP"/>
    <property type="match status" value="1"/>
</dbReference>
<comment type="catalytic activity">
    <reaction evidence="8">
        <text>L-seryl-[protein] + ATP = O-phospho-L-seryl-[protein] + ADP + H(+)</text>
        <dbReference type="Rhea" id="RHEA:17989"/>
        <dbReference type="Rhea" id="RHEA-COMP:9863"/>
        <dbReference type="Rhea" id="RHEA-COMP:11604"/>
        <dbReference type="ChEBI" id="CHEBI:15378"/>
        <dbReference type="ChEBI" id="CHEBI:29999"/>
        <dbReference type="ChEBI" id="CHEBI:30616"/>
        <dbReference type="ChEBI" id="CHEBI:83421"/>
        <dbReference type="ChEBI" id="CHEBI:456216"/>
        <dbReference type="EC" id="2.7.11.1"/>
    </reaction>
</comment>
<dbReference type="Pfam" id="PF00069">
    <property type="entry name" value="Pkinase"/>
    <property type="match status" value="1"/>
</dbReference>
<dbReference type="InterPro" id="IPR008271">
    <property type="entry name" value="Ser/Thr_kinase_AS"/>
</dbReference>
<evidence type="ECO:0000256" key="3">
    <source>
        <dbReference type="ARBA" id="ARBA00022679"/>
    </source>
</evidence>
<keyword evidence="11" id="KW-0472">Membrane</keyword>
<proteinExistence type="predicted"/>
<dbReference type="CDD" id="cd06577">
    <property type="entry name" value="PASTA_pknB"/>
    <property type="match status" value="3"/>
</dbReference>
<keyword evidence="6 9" id="KW-0067">ATP-binding</keyword>
<evidence type="ECO:0000256" key="11">
    <source>
        <dbReference type="SAM" id="Phobius"/>
    </source>
</evidence>
<dbReference type="SUPFAM" id="SSF56112">
    <property type="entry name" value="Protein kinase-like (PK-like)"/>
    <property type="match status" value="1"/>
</dbReference>
<gene>
    <name evidence="14" type="primary">pknB</name>
    <name evidence="14" type="ORF">IAA54_07635</name>
</gene>
<dbReference type="GO" id="GO:0005524">
    <property type="term" value="F:ATP binding"/>
    <property type="evidence" value="ECO:0007669"/>
    <property type="project" value="UniProtKB-UniRule"/>
</dbReference>
<protein>
    <recommendedName>
        <fullName evidence="1">non-specific serine/threonine protein kinase</fullName>
        <ecNumber evidence="1">2.7.11.1</ecNumber>
    </recommendedName>
</protein>
<reference evidence="14" key="2">
    <citation type="journal article" date="2021" name="PeerJ">
        <title>Extensive microbial diversity within the chicken gut microbiome revealed by metagenomics and culture.</title>
        <authorList>
            <person name="Gilroy R."/>
            <person name="Ravi A."/>
            <person name="Getino M."/>
            <person name="Pursley I."/>
            <person name="Horton D.L."/>
            <person name="Alikhan N.F."/>
            <person name="Baker D."/>
            <person name="Gharbi K."/>
            <person name="Hall N."/>
            <person name="Watson M."/>
            <person name="Adriaenssens E.M."/>
            <person name="Foster-Nyarko E."/>
            <person name="Jarju S."/>
            <person name="Secka A."/>
            <person name="Antonio M."/>
            <person name="Oren A."/>
            <person name="Chaudhuri R.R."/>
            <person name="La Ragione R."/>
            <person name="Hildebrand F."/>
            <person name="Pallen M.J."/>
        </authorList>
    </citation>
    <scope>NUCLEOTIDE SEQUENCE</scope>
    <source>
        <strain evidence="14">ChiSjej1B19-7085</strain>
    </source>
</reference>
<dbReference type="SMART" id="SM00740">
    <property type="entry name" value="PASTA"/>
    <property type="match status" value="3"/>
</dbReference>
<name>A0A9D1DRF7_9FIRM</name>
<comment type="catalytic activity">
    <reaction evidence="7">
        <text>L-threonyl-[protein] + ATP = O-phospho-L-threonyl-[protein] + ADP + H(+)</text>
        <dbReference type="Rhea" id="RHEA:46608"/>
        <dbReference type="Rhea" id="RHEA-COMP:11060"/>
        <dbReference type="Rhea" id="RHEA-COMP:11605"/>
        <dbReference type="ChEBI" id="CHEBI:15378"/>
        <dbReference type="ChEBI" id="CHEBI:30013"/>
        <dbReference type="ChEBI" id="CHEBI:30616"/>
        <dbReference type="ChEBI" id="CHEBI:61977"/>
        <dbReference type="ChEBI" id="CHEBI:456216"/>
        <dbReference type="EC" id="2.7.11.1"/>
    </reaction>
</comment>
<evidence type="ECO:0000313" key="15">
    <source>
        <dbReference type="Proteomes" id="UP000886785"/>
    </source>
</evidence>
<dbReference type="InterPro" id="IPR005543">
    <property type="entry name" value="PASTA_dom"/>
</dbReference>
<dbReference type="Pfam" id="PF03793">
    <property type="entry name" value="PASTA"/>
    <property type="match status" value="3"/>
</dbReference>
<dbReference type="FunFam" id="1.10.510.10:FF:000021">
    <property type="entry name" value="Serine/threonine protein kinase"/>
    <property type="match status" value="1"/>
</dbReference>
<dbReference type="InterPro" id="IPR011009">
    <property type="entry name" value="Kinase-like_dom_sf"/>
</dbReference>
<feature type="binding site" evidence="9">
    <location>
        <position position="42"/>
    </location>
    <ligand>
        <name>ATP</name>
        <dbReference type="ChEBI" id="CHEBI:30616"/>
    </ligand>
</feature>
<keyword evidence="2" id="KW-0723">Serine/threonine-protein kinase</keyword>
<evidence type="ECO:0000256" key="1">
    <source>
        <dbReference type="ARBA" id="ARBA00012513"/>
    </source>
</evidence>
<feature type="region of interest" description="Disordered" evidence="10">
    <location>
        <begin position="673"/>
        <end position="708"/>
    </location>
</feature>
<evidence type="ECO:0000256" key="2">
    <source>
        <dbReference type="ARBA" id="ARBA00022527"/>
    </source>
</evidence>